<proteinExistence type="predicted"/>
<dbReference type="EMBL" id="JAAALK010000287">
    <property type="protein sequence ID" value="KAG8058888.1"/>
    <property type="molecule type" value="Genomic_DNA"/>
</dbReference>
<reference evidence="1" key="2">
    <citation type="submission" date="2021-02" db="EMBL/GenBank/DDBJ databases">
        <authorList>
            <person name="Kimball J.A."/>
            <person name="Haas M.W."/>
            <person name="Macchietto M."/>
            <person name="Kono T."/>
            <person name="Duquette J."/>
            <person name="Shao M."/>
        </authorList>
    </citation>
    <scope>NUCLEOTIDE SEQUENCE</scope>
    <source>
        <tissue evidence="1">Fresh leaf tissue</tissue>
    </source>
</reference>
<comment type="caution">
    <text evidence="1">The sequence shown here is derived from an EMBL/GenBank/DDBJ whole genome shotgun (WGS) entry which is preliminary data.</text>
</comment>
<gene>
    <name evidence="1" type="ORF">GUJ93_ZPchr0002g26474</name>
</gene>
<sequence>MILCEGQEMNGVPMERSPKTAGHKQRISADLAKRELNQQNQAKIEEGVLQDQADRIRYKVSHSQPNLNMCFADCWSVTVITRELAGVGGIMSNFSMYVVISKRRLYYLYAILYMGY</sequence>
<name>A0A8J5RVC2_ZIZPA</name>
<organism evidence="1 2">
    <name type="scientific">Zizania palustris</name>
    <name type="common">Northern wild rice</name>
    <dbReference type="NCBI Taxonomy" id="103762"/>
    <lineage>
        <taxon>Eukaryota</taxon>
        <taxon>Viridiplantae</taxon>
        <taxon>Streptophyta</taxon>
        <taxon>Embryophyta</taxon>
        <taxon>Tracheophyta</taxon>
        <taxon>Spermatophyta</taxon>
        <taxon>Magnoliopsida</taxon>
        <taxon>Liliopsida</taxon>
        <taxon>Poales</taxon>
        <taxon>Poaceae</taxon>
        <taxon>BOP clade</taxon>
        <taxon>Oryzoideae</taxon>
        <taxon>Oryzeae</taxon>
        <taxon>Zizaniinae</taxon>
        <taxon>Zizania</taxon>
    </lineage>
</organism>
<evidence type="ECO:0000313" key="1">
    <source>
        <dbReference type="EMBL" id="KAG8058888.1"/>
    </source>
</evidence>
<dbReference type="AlphaFoldDB" id="A0A8J5RVC2"/>
<accession>A0A8J5RVC2</accession>
<reference evidence="1" key="1">
    <citation type="journal article" date="2021" name="bioRxiv">
        <title>Whole Genome Assembly and Annotation of Northern Wild Rice, Zizania palustris L., Supports a Whole Genome Duplication in the Zizania Genus.</title>
        <authorList>
            <person name="Haas M."/>
            <person name="Kono T."/>
            <person name="Macchietto M."/>
            <person name="Millas R."/>
            <person name="McGilp L."/>
            <person name="Shao M."/>
            <person name="Duquette J."/>
            <person name="Hirsch C.N."/>
            <person name="Kimball J."/>
        </authorList>
    </citation>
    <scope>NUCLEOTIDE SEQUENCE</scope>
    <source>
        <tissue evidence="1">Fresh leaf tissue</tissue>
    </source>
</reference>
<dbReference type="Proteomes" id="UP000729402">
    <property type="component" value="Unassembled WGS sequence"/>
</dbReference>
<protein>
    <submittedName>
        <fullName evidence="1">Uncharacterized protein</fullName>
    </submittedName>
</protein>
<evidence type="ECO:0000313" key="2">
    <source>
        <dbReference type="Proteomes" id="UP000729402"/>
    </source>
</evidence>
<keyword evidence="2" id="KW-1185">Reference proteome</keyword>